<accession>A0A1Y2ADE7</accession>
<keyword evidence="3" id="KW-1185">Reference proteome</keyword>
<reference evidence="2 3" key="1">
    <citation type="submission" date="2016-07" db="EMBL/GenBank/DDBJ databases">
        <title>Pervasive Adenine N6-methylation of Active Genes in Fungi.</title>
        <authorList>
            <consortium name="DOE Joint Genome Institute"/>
            <person name="Mondo S.J."/>
            <person name="Dannebaum R.O."/>
            <person name="Kuo R.C."/>
            <person name="Labutti K."/>
            <person name="Haridas S."/>
            <person name="Kuo A."/>
            <person name="Salamov A."/>
            <person name="Ahrendt S.R."/>
            <person name="Lipzen A."/>
            <person name="Sullivan W."/>
            <person name="Andreopoulos W.B."/>
            <person name="Clum A."/>
            <person name="Lindquist E."/>
            <person name="Daum C."/>
            <person name="Ramamoorthy G.K."/>
            <person name="Gryganskyi A."/>
            <person name="Culley D."/>
            <person name="Magnuson J.K."/>
            <person name="James T.Y."/>
            <person name="O'Malley M.A."/>
            <person name="Stajich J.E."/>
            <person name="Spatafora J.W."/>
            <person name="Visel A."/>
            <person name="Grigoriev I.V."/>
        </authorList>
    </citation>
    <scope>NUCLEOTIDE SEQUENCE [LARGE SCALE GENOMIC DNA]</scope>
    <source>
        <strain evidence="2 3">68-887.2</strain>
    </source>
</reference>
<dbReference type="Proteomes" id="UP000193986">
    <property type="component" value="Unassembled WGS sequence"/>
</dbReference>
<evidence type="ECO:0000313" key="2">
    <source>
        <dbReference type="EMBL" id="ORY20573.1"/>
    </source>
</evidence>
<evidence type="ECO:0000256" key="1">
    <source>
        <dbReference type="SAM" id="MobiDB-lite"/>
    </source>
</evidence>
<dbReference type="EMBL" id="MCFC01000131">
    <property type="protein sequence ID" value="ORY20573.1"/>
    <property type="molecule type" value="Genomic_DNA"/>
</dbReference>
<feature type="compositionally biased region" description="Polar residues" evidence="1">
    <location>
        <begin position="1"/>
        <end position="12"/>
    </location>
</feature>
<feature type="region of interest" description="Disordered" evidence="1">
    <location>
        <begin position="98"/>
        <end position="136"/>
    </location>
</feature>
<organism evidence="2 3">
    <name type="scientific">Naematelia encephala</name>
    <dbReference type="NCBI Taxonomy" id="71784"/>
    <lineage>
        <taxon>Eukaryota</taxon>
        <taxon>Fungi</taxon>
        <taxon>Dikarya</taxon>
        <taxon>Basidiomycota</taxon>
        <taxon>Agaricomycotina</taxon>
        <taxon>Tremellomycetes</taxon>
        <taxon>Tremellales</taxon>
        <taxon>Naemateliaceae</taxon>
        <taxon>Naematelia</taxon>
    </lineage>
</organism>
<dbReference type="AlphaFoldDB" id="A0A1Y2ADE7"/>
<evidence type="ECO:0000313" key="3">
    <source>
        <dbReference type="Proteomes" id="UP000193986"/>
    </source>
</evidence>
<feature type="region of interest" description="Disordered" evidence="1">
    <location>
        <begin position="1"/>
        <end position="31"/>
    </location>
</feature>
<comment type="caution">
    <text evidence="2">The sequence shown here is derived from an EMBL/GenBank/DDBJ whole genome shotgun (WGS) entry which is preliminary data.</text>
</comment>
<dbReference type="InParanoid" id="A0A1Y2ADE7"/>
<name>A0A1Y2ADE7_9TREE</name>
<gene>
    <name evidence="2" type="ORF">BCR39DRAFT_555213</name>
</gene>
<sequence length="147" mass="16208">MSDSDSGPSSAPHTKAIKKRGHAGGVGKKGKVFLEDKAGLLSLVESVTSSQDTARESKLEKTRVVTAKYEDQDKDKERVKGDLGKKKRIEKEKALSKAKAEIIQQSRDKKRRRKATSVRSPLDAIPRKTGLGDHEVSIKRKKRVGFA</sequence>
<protein>
    <submittedName>
        <fullName evidence="2">Uncharacterized protein</fullName>
    </submittedName>
</protein>
<proteinExistence type="predicted"/>